<evidence type="ECO:0000259" key="1">
    <source>
        <dbReference type="Pfam" id="PF06559"/>
    </source>
</evidence>
<dbReference type="Gene3D" id="2.70.40.10">
    <property type="match status" value="2"/>
</dbReference>
<dbReference type="STRING" id="1798331.A2W57_02220"/>
<reference evidence="3 4" key="1">
    <citation type="journal article" date="2016" name="Nat. Commun.">
        <title>Thousands of microbial genomes shed light on interconnected biogeochemical processes in an aquifer system.</title>
        <authorList>
            <person name="Anantharaman K."/>
            <person name="Brown C.T."/>
            <person name="Hug L.A."/>
            <person name="Sharon I."/>
            <person name="Castelle C.J."/>
            <person name="Probst A.J."/>
            <person name="Thomas B.C."/>
            <person name="Singh A."/>
            <person name="Wilkins M.J."/>
            <person name="Karaoz U."/>
            <person name="Brodie E.L."/>
            <person name="Williams K.H."/>
            <person name="Hubbard S.S."/>
            <person name="Banfield J.F."/>
        </authorList>
    </citation>
    <scope>NUCLEOTIDE SEQUENCE [LARGE SCALE GENOMIC DNA]</scope>
</reference>
<dbReference type="InterPro" id="IPR036157">
    <property type="entry name" value="dUTPase-like_sf"/>
</dbReference>
<evidence type="ECO:0000313" key="4">
    <source>
        <dbReference type="Proteomes" id="UP000178276"/>
    </source>
</evidence>
<organism evidence="3 4">
    <name type="scientific">Candidatus Giovannonibacteria bacterium RIFCSPHIGHO2_02_43_16</name>
    <dbReference type="NCBI Taxonomy" id="1798331"/>
    <lineage>
        <taxon>Bacteria</taxon>
        <taxon>Candidatus Giovannoniibacteriota</taxon>
    </lineage>
</organism>
<dbReference type="NCBIfam" id="NF005734">
    <property type="entry name" value="PRK07559.1"/>
    <property type="match status" value="1"/>
</dbReference>
<dbReference type="GO" id="GO:0009394">
    <property type="term" value="P:2'-deoxyribonucleotide metabolic process"/>
    <property type="evidence" value="ECO:0007669"/>
    <property type="project" value="InterPro"/>
</dbReference>
<dbReference type="InterPro" id="IPR053811">
    <property type="entry name" value="DCD_C"/>
</dbReference>
<dbReference type="EMBL" id="MFHJ01000037">
    <property type="protein sequence ID" value="OGF73494.1"/>
    <property type="molecule type" value="Genomic_DNA"/>
</dbReference>
<dbReference type="InterPro" id="IPR010550">
    <property type="entry name" value="DCD_N"/>
</dbReference>
<dbReference type="PANTHER" id="PTHR42680">
    <property type="entry name" value="DCTP DEAMINASE"/>
    <property type="match status" value="1"/>
</dbReference>
<evidence type="ECO:0000259" key="2">
    <source>
        <dbReference type="Pfam" id="PF22569"/>
    </source>
</evidence>
<comment type="caution">
    <text evidence="3">The sequence shown here is derived from an EMBL/GenBank/DDBJ whole genome shotgun (WGS) entry which is preliminary data.</text>
</comment>
<dbReference type="Proteomes" id="UP000178276">
    <property type="component" value="Unassembled WGS sequence"/>
</dbReference>
<dbReference type="PANTHER" id="PTHR42680:SF3">
    <property type="entry name" value="DCTP DEAMINASE"/>
    <property type="match status" value="1"/>
</dbReference>
<dbReference type="GO" id="GO:0008829">
    <property type="term" value="F:dCTP deaminase activity"/>
    <property type="evidence" value="ECO:0007669"/>
    <property type="project" value="InterPro"/>
</dbReference>
<dbReference type="Pfam" id="PF22569">
    <property type="entry name" value="DCD_C"/>
    <property type="match status" value="1"/>
</dbReference>
<sequence length="369" mass="42024">MPKKLGAVPCHLILEMIKNGSINGAGESSVRPASLDLRLSEEFYRVDGIFLPKPGEKVRDILSGMGAIAHNLDYPLEKGVTYLAKLEESLALKEDIYGYSNPKSSTGRNDIHARVIADGISRYDTVAPAGYNGELWLAIEPRSYPVRLKSGISLSQIRFFNHDTRFKEEELKFYFERDQLLWHKGRPLTYDEIKIRDDDGALILTAELNADFVGYECRGSGKVLDFSLTEHYQPEEFFQPLKSQNGTVLLKKDSFYIIRTKEAVRVPPHFSSEVVPMDERSGEFRTHYAGFFDPGWGWGEHGEGKGRRGVLEIRPFSDVLLRDGQPVAKFRFEKMMEAPEMSYDALLDSNYNSKEEEKLPRLSKHFKQA</sequence>
<name>A0A1F5WD02_9BACT</name>
<accession>A0A1F5WD02</accession>
<feature type="domain" description="2'-deoxycytidine 5'-triphosphate deaminase N-terminal" evidence="1">
    <location>
        <begin position="6"/>
        <end position="161"/>
    </location>
</feature>
<gene>
    <name evidence="3" type="ORF">A2W57_02220</name>
</gene>
<protein>
    <recommendedName>
        <fullName evidence="5">2'-deoxycytidine 5'-triphosphate deaminase</fullName>
    </recommendedName>
</protein>
<dbReference type="SUPFAM" id="SSF51283">
    <property type="entry name" value="dUTPase-like"/>
    <property type="match status" value="2"/>
</dbReference>
<evidence type="ECO:0008006" key="5">
    <source>
        <dbReference type="Google" id="ProtNLM"/>
    </source>
</evidence>
<dbReference type="AlphaFoldDB" id="A0A1F5WD02"/>
<dbReference type="Pfam" id="PF06559">
    <property type="entry name" value="DCD_N"/>
    <property type="match status" value="1"/>
</dbReference>
<proteinExistence type="predicted"/>
<feature type="domain" description="2'-deoxycytidine 5'-triphosphate deaminase C-terminal" evidence="2">
    <location>
        <begin position="201"/>
        <end position="366"/>
    </location>
</feature>
<evidence type="ECO:0000313" key="3">
    <source>
        <dbReference type="EMBL" id="OGF73494.1"/>
    </source>
</evidence>